<keyword evidence="6 9" id="KW-0464">Manganese</keyword>
<comment type="catalytic activity">
    <reaction evidence="8">
        <text>2-C-methyl-D-erythritol 4-phosphate + NADP(+) = 1-deoxy-D-xylulose 5-phosphate + NADPH + H(+)</text>
        <dbReference type="Rhea" id="RHEA:13717"/>
        <dbReference type="ChEBI" id="CHEBI:15378"/>
        <dbReference type="ChEBI" id="CHEBI:57783"/>
        <dbReference type="ChEBI" id="CHEBI:57792"/>
        <dbReference type="ChEBI" id="CHEBI:58262"/>
        <dbReference type="ChEBI" id="CHEBI:58349"/>
        <dbReference type="EC" id="1.1.1.267"/>
    </reaction>
    <physiologicalReaction direction="right-to-left" evidence="8">
        <dbReference type="Rhea" id="RHEA:13719"/>
    </physiologicalReaction>
</comment>
<dbReference type="InterPro" id="IPR013512">
    <property type="entry name" value="DXP_reductoisomerase_N"/>
</dbReference>
<feature type="binding site" evidence="9">
    <location>
        <position position="43"/>
    </location>
    <ligand>
        <name>NADPH</name>
        <dbReference type="ChEBI" id="CHEBI:57783"/>
    </ligand>
</feature>
<evidence type="ECO:0000313" key="15">
    <source>
        <dbReference type="Proteomes" id="UP000634308"/>
    </source>
</evidence>
<comment type="caution">
    <text evidence="9">Lacks conserved residue(s) required for the propagation of feature annotation.</text>
</comment>
<feature type="compositionally biased region" description="Polar residues" evidence="10">
    <location>
        <begin position="14"/>
        <end position="23"/>
    </location>
</feature>
<sequence>MKREQAESGAAQPGTAQSIGAQSSTVHSSGVQSIAVLGSTGSIGTQALDVARGRGWQVTALAAGRNLELLEAQVREFRPGLVSVEEGVLGEARARLSGLGAQVIADPSEVAAHRADVTVNAMSGLIGLAPTRAALEAGQAVALATKEAMVTAAHLMWQAAAVGGGRVVPVDSEHTGMFQCLTGEDMADVAELILTASGGPFRLGPDDLSGVTPEQALRHPSWSMGPKVTLDSATLLNKGLEVMECASLYGLPLSQVGVVVHPQSIVHAAVRYRDGSLKAQFGPTDMRLPIAYAIDAAPTGMRRPGDVRGARRGPEVASHGSWPLLGDWEFRAPDLRRFPCLELAYRAGNAGGLAPVVLNAADEVAVDAFLAGQIGFMDIPRLIERLLDETPGGDLTWDSLNEADAWARVRARELCAGGLGNSTGSGVRA</sequence>
<feature type="binding site" evidence="9">
    <location>
        <position position="173"/>
    </location>
    <ligand>
        <name>Mn(2+)</name>
        <dbReference type="ChEBI" id="CHEBI:29035"/>
    </ligand>
</feature>
<dbReference type="PANTHER" id="PTHR30525:SF0">
    <property type="entry name" value="1-DEOXY-D-XYLULOSE 5-PHOSPHATE REDUCTOISOMERASE, CHLOROPLASTIC"/>
    <property type="match status" value="1"/>
</dbReference>
<evidence type="ECO:0000256" key="10">
    <source>
        <dbReference type="SAM" id="MobiDB-lite"/>
    </source>
</evidence>
<evidence type="ECO:0000259" key="11">
    <source>
        <dbReference type="Pfam" id="PF02670"/>
    </source>
</evidence>
<feature type="binding site" evidence="9">
    <location>
        <position position="172"/>
    </location>
    <ligand>
        <name>1-deoxy-D-xylulose 5-phosphate</name>
        <dbReference type="ChEBI" id="CHEBI:57792"/>
    </ligand>
</feature>
<dbReference type="InterPro" id="IPR036291">
    <property type="entry name" value="NAD(P)-bd_dom_sf"/>
</dbReference>
<keyword evidence="7 9" id="KW-0414">Isoprene biosynthesis</keyword>
<dbReference type="InterPro" id="IPR026877">
    <property type="entry name" value="DXPR_C"/>
</dbReference>
<feature type="binding site" evidence="9">
    <location>
        <position position="66"/>
    </location>
    <ligand>
        <name>NADPH</name>
        <dbReference type="ChEBI" id="CHEBI:57783"/>
    </ligand>
</feature>
<comment type="function">
    <text evidence="9">Catalyzes the NADPH-dependent rearrangement and reduction of 1-deoxy-D-xylulose-5-phosphate (DXP) to 2-C-methyl-D-erythritol 4-phosphate (MEP).</text>
</comment>
<feature type="binding site" evidence="9">
    <location>
        <position position="171"/>
    </location>
    <ligand>
        <name>Mn(2+)</name>
        <dbReference type="ChEBI" id="CHEBI:29035"/>
    </ligand>
</feature>
<evidence type="ECO:0000313" key="14">
    <source>
        <dbReference type="EMBL" id="GGR46281.1"/>
    </source>
</evidence>
<feature type="domain" description="1-deoxy-D-xylulose 5-phosphate reductoisomerase N-terminal" evidence="11">
    <location>
        <begin position="34"/>
        <end position="152"/>
    </location>
</feature>
<feature type="binding site" evidence="9">
    <location>
        <position position="237"/>
    </location>
    <ligand>
        <name>1-deoxy-D-xylulose 5-phosphate</name>
        <dbReference type="ChEBI" id="CHEBI:57792"/>
    </ligand>
</feature>
<feature type="binding site" evidence="9">
    <location>
        <position position="41"/>
    </location>
    <ligand>
        <name>NADPH</name>
        <dbReference type="ChEBI" id="CHEBI:57783"/>
    </ligand>
</feature>
<dbReference type="HAMAP" id="MF_00183">
    <property type="entry name" value="DXP_reductoisom"/>
    <property type="match status" value="1"/>
</dbReference>
<evidence type="ECO:0000256" key="6">
    <source>
        <dbReference type="ARBA" id="ARBA00023211"/>
    </source>
</evidence>
<comment type="similarity">
    <text evidence="2 9">Belongs to the DXR family.</text>
</comment>
<keyword evidence="15" id="KW-1185">Reference proteome</keyword>
<feature type="binding site" evidence="9">
    <location>
        <position position="241"/>
    </location>
    <ligand>
        <name>1-deoxy-D-xylulose 5-phosphate</name>
        <dbReference type="ChEBI" id="CHEBI:57792"/>
    </ligand>
</feature>
<evidence type="ECO:0000259" key="12">
    <source>
        <dbReference type="Pfam" id="PF08436"/>
    </source>
</evidence>
<feature type="domain" description="1-deoxy-D-xylulose 5-phosphate reductoisomerase C-terminal" evidence="12">
    <location>
        <begin position="167"/>
        <end position="249"/>
    </location>
</feature>
<evidence type="ECO:0000256" key="9">
    <source>
        <dbReference type="HAMAP-Rule" id="MF_00183"/>
    </source>
</evidence>
<dbReference type="SUPFAM" id="SSF51735">
    <property type="entry name" value="NAD(P)-binding Rossmann-fold domains"/>
    <property type="match status" value="1"/>
</dbReference>
<proteinExistence type="inferred from homology"/>
<dbReference type="Pfam" id="PF08436">
    <property type="entry name" value="DXP_redisom_C"/>
    <property type="match status" value="1"/>
</dbReference>
<evidence type="ECO:0000256" key="7">
    <source>
        <dbReference type="ARBA" id="ARBA00023229"/>
    </source>
</evidence>
<feature type="binding site" evidence="9">
    <location>
        <position position="197"/>
    </location>
    <ligand>
        <name>1-deoxy-D-xylulose 5-phosphate</name>
        <dbReference type="ChEBI" id="CHEBI:57792"/>
    </ligand>
</feature>
<dbReference type="Gene3D" id="1.10.1740.10">
    <property type="match status" value="1"/>
</dbReference>
<feature type="binding site" evidence="9">
    <location>
        <position position="64"/>
    </location>
    <ligand>
        <name>NADPH</name>
        <dbReference type="ChEBI" id="CHEBI:57783"/>
    </ligand>
</feature>
<keyword evidence="3 9" id="KW-0479">Metal-binding</keyword>
<evidence type="ECO:0000256" key="2">
    <source>
        <dbReference type="ARBA" id="ARBA00006825"/>
    </source>
</evidence>
<dbReference type="EMBL" id="BMQM01000002">
    <property type="protein sequence ID" value="GGR46281.1"/>
    <property type="molecule type" value="Genomic_DNA"/>
</dbReference>
<evidence type="ECO:0000256" key="8">
    <source>
        <dbReference type="ARBA" id="ARBA00048543"/>
    </source>
</evidence>
<feature type="binding site" evidence="9">
    <location>
        <position position="146"/>
    </location>
    <ligand>
        <name>1-deoxy-D-xylulose 5-phosphate</name>
        <dbReference type="ChEBI" id="CHEBI:57792"/>
    </ligand>
</feature>
<feature type="domain" description="DXP reductoisomerase C-terminal" evidence="13">
    <location>
        <begin position="282"/>
        <end position="408"/>
    </location>
</feature>
<feature type="binding site" evidence="9">
    <location>
        <position position="232"/>
    </location>
    <ligand>
        <name>1-deoxy-D-xylulose 5-phosphate</name>
        <dbReference type="ChEBI" id="CHEBI:57792"/>
    </ligand>
</feature>
<dbReference type="InterPro" id="IPR036169">
    <property type="entry name" value="DXPR_C_sf"/>
</dbReference>
<feature type="region of interest" description="Disordered" evidence="10">
    <location>
        <begin position="1"/>
        <end position="23"/>
    </location>
</feature>
<evidence type="ECO:0000256" key="1">
    <source>
        <dbReference type="ARBA" id="ARBA00005094"/>
    </source>
</evidence>
<organism evidence="14 15">
    <name type="scientific">Deinococcus seoulensis</name>
    <dbReference type="NCBI Taxonomy" id="1837379"/>
    <lineage>
        <taxon>Bacteria</taxon>
        <taxon>Thermotogati</taxon>
        <taxon>Deinococcota</taxon>
        <taxon>Deinococci</taxon>
        <taxon>Deinococcales</taxon>
        <taxon>Deinococcaceae</taxon>
        <taxon>Deinococcus</taxon>
    </lineage>
</organism>
<comment type="pathway">
    <text evidence="1 9">Isoprenoid biosynthesis; isopentenyl diphosphate biosynthesis via DXP pathway; isopentenyl diphosphate from 1-deoxy-D-xylulose 5-phosphate: step 1/6.</text>
</comment>
<reference evidence="15" key="1">
    <citation type="journal article" date="2019" name="Int. J. Syst. Evol. Microbiol.">
        <title>The Global Catalogue of Microorganisms (GCM) 10K type strain sequencing project: providing services to taxonomists for standard genome sequencing and annotation.</title>
        <authorList>
            <consortium name="The Broad Institute Genomics Platform"/>
            <consortium name="The Broad Institute Genome Sequencing Center for Infectious Disease"/>
            <person name="Wu L."/>
            <person name="Ma J."/>
        </authorList>
    </citation>
    <scope>NUCLEOTIDE SEQUENCE [LARGE SCALE GENOMIC DNA]</scope>
    <source>
        <strain evidence="15">JCM 31404</strain>
    </source>
</reference>
<feature type="binding site" evidence="9">
    <location>
        <position position="219"/>
    </location>
    <ligand>
        <name>1-deoxy-D-xylulose 5-phosphate</name>
        <dbReference type="ChEBI" id="CHEBI:57792"/>
    </ligand>
</feature>
<feature type="binding site" evidence="9">
    <location>
        <position position="40"/>
    </location>
    <ligand>
        <name>NADPH</name>
        <dbReference type="ChEBI" id="CHEBI:57783"/>
    </ligand>
</feature>
<dbReference type="SUPFAM" id="SSF69055">
    <property type="entry name" value="1-deoxy-D-xylulose-5-phosphate reductoisomerase, C-terminal domain"/>
    <property type="match status" value="1"/>
</dbReference>
<evidence type="ECO:0000256" key="3">
    <source>
        <dbReference type="ARBA" id="ARBA00022723"/>
    </source>
</evidence>
<dbReference type="SUPFAM" id="SSF55347">
    <property type="entry name" value="Glyceraldehyde-3-phosphate dehydrogenase-like, C-terminal domain"/>
    <property type="match status" value="1"/>
</dbReference>
<feature type="binding site" evidence="9">
    <location>
        <position position="173"/>
    </location>
    <ligand>
        <name>1-deoxy-D-xylulose 5-phosphate</name>
        <dbReference type="ChEBI" id="CHEBI:57792"/>
    </ligand>
</feature>
<keyword evidence="9" id="KW-0460">Magnesium</keyword>
<dbReference type="Pfam" id="PF13288">
    <property type="entry name" value="DXPR_C"/>
    <property type="match status" value="1"/>
</dbReference>
<feature type="binding site" evidence="9">
    <location>
        <position position="42"/>
    </location>
    <ligand>
        <name>NADPH</name>
        <dbReference type="ChEBI" id="CHEBI:57783"/>
    </ligand>
</feature>
<feature type="binding site" evidence="9">
    <location>
        <position position="225"/>
    </location>
    <ligand>
        <name>NADPH</name>
        <dbReference type="ChEBI" id="CHEBI:57783"/>
    </ligand>
</feature>
<comment type="caution">
    <text evidence="14">The sequence shown here is derived from an EMBL/GenBank/DDBJ whole genome shotgun (WGS) entry which is preliminary data.</text>
</comment>
<dbReference type="InterPro" id="IPR013644">
    <property type="entry name" value="DXP_reductoisomerase_C"/>
</dbReference>
<feature type="binding site" evidence="9">
    <location>
        <position position="241"/>
    </location>
    <ligand>
        <name>Mn(2+)</name>
        <dbReference type="ChEBI" id="CHEBI:29035"/>
    </ligand>
</feature>
<keyword evidence="4 9" id="KW-0521">NADP</keyword>
<feature type="binding site" evidence="9">
    <location>
        <position position="65"/>
    </location>
    <ligand>
        <name>NADPH</name>
        <dbReference type="ChEBI" id="CHEBI:57783"/>
    </ligand>
</feature>
<comment type="cofactor">
    <cofactor evidence="9">
        <name>Mg(2+)</name>
        <dbReference type="ChEBI" id="CHEBI:18420"/>
    </cofactor>
    <cofactor evidence="9">
        <name>Mn(2+)</name>
        <dbReference type="ChEBI" id="CHEBI:29035"/>
    </cofactor>
</comment>
<dbReference type="PIRSF" id="PIRSF006205">
    <property type="entry name" value="Dxp_reductismrs"/>
    <property type="match status" value="1"/>
</dbReference>
<evidence type="ECO:0000259" key="13">
    <source>
        <dbReference type="Pfam" id="PF13288"/>
    </source>
</evidence>
<feature type="binding site" evidence="9">
    <location>
        <position position="147"/>
    </location>
    <ligand>
        <name>NADPH</name>
        <dbReference type="ChEBI" id="CHEBI:57783"/>
    </ligand>
</feature>
<dbReference type="RefSeq" id="WP_189063327.1">
    <property type="nucleotide sequence ID" value="NZ_BMQM01000002.1"/>
</dbReference>
<dbReference type="Pfam" id="PF02670">
    <property type="entry name" value="DXP_reductoisom"/>
    <property type="match status" value="1"/>
</dbReference>
<gene>
    <name evidence="9 14" type="primary">dxr</name>
    <name evidence="14" type="ORF">GCM10008959_04100</name>
</gene>
<evidence type="ECO:0000256" key="4">
    <source>
        <dbReference type="ARBA" id="ARBA00022857"/>
    </source>
</evidence>
<evidence type="ECO:0000256" key="5">
    <source>
        <dbReference type="ARBA" id="ARBA00023002"/>
    </source>
</evidence>
<feature type="binding site" evidence="9">
    <location>
        <position position="238"/>
    </location>
    <ligand>
        <name>1-deoxy-D-xylulose 5-phosphate</name>
        <dbReference type="ChEBI" id="CHEBI:57792"/>
    </ligand>
</feature>
<name>A0ABQ2RPU2_9DEIO</name>
<dbReference type="EC" id="1.1.1.267" evidence="9"/>
<protein>
    <recommendedName>
        <fullName evidence="9">1-deoxy-D-xylulose 5-phosphate reductoisomerase</fullName>
        <shortName evidence="9">DXP reductoisomerase</shortName>
        <ecNumber evidence="9">1.1.1.267</ecNumber>
    </recommendedName>
    <alternativeName>
        <fullName evidence="9">1-deoxyxylulose-5-phosphate reductoisomerase</fullName>
    </alternativeName>
    <alternativeName>
        <fullName evidence="9">2-C-methyl-D-erythritol 4-phosphate synthase</fullName>
    </alternativeName>
</protein>
<dbReference type="NCBIfam" id="TIGR00243">
    <property type="entry name" value="Dxr"/>
    <property type="match status" value="1"/>
</dbReference>
<dbReference type="InterPro" id="IPR003821">
    <property type="entry name" value="DXP_reductoisomerase"/>
</dbReference>
<dbReference type="PANTHER" id="PTHR30525">
    <property type="entry name" value="1-DEOXY-D-XYLULOSE 5-PHOSPHATE REDUCTOISOMERASE"/>
    <property type="match status" value="1"/>
</dbReference>
<dbReference type="Proteomes" id="UP000634308">
    <property type="component" value="Unassembled WGS sequence"/>
</dbReference>
<accession>A0ABQ2RPU2</accession>
<dbReference type="Gene3D" id="3.40.50.720">
    <property type="entry name" value="NAD(P)-binding Rossmann-like Domain"/>
    <property type="match status" value="1"/>
</dbReference>
<keyword evidence="5 9" id="KW-0560">Oxidoreductase</keyword>